<comment type="subunit">
    <text evidence="12">Homodimer.</text>
</comment>
<feature type="domain" description="Peptidase S24/S26A/S26B/S26C" evidence="14">
    <location>
        <begin position="102"/>
        <end position="215"/>
    </location>
</feature>
<evidence type="ECO:0000256" key="5">
    <source>
        <dbReference type="ARBA" id="ARBA00022801"/>
    </source>
</evidence>
<evidence type="ECO:0000256" key="9">
    <source>
        <dbReference type="ARBA" id="ARBA00023163"/>
    </source>
</evidence>
<keyword evidence="7 12" id="KW-0805">Transcription regulation</keyword>
<dbReference type="FunFam" id="2.10.109.10:FF:000001">
    <property type="entry name" value="LexA repressor"/>
    <property type="match status" value="1"/>
</dbReference>
<feature type="site" description="Cleavage; by autolysis" evidence="12">
    <location>
        <begin position="109"/>
        <end position="110"/>
    </location>
</feature>
<keyword evidence="10 12" id="KW-0234">DNA repair</keyword>
<protein>
    <recommendedName>
        <fullName evidence="12">LexA repressor</fullName>
        <ecNumber evidence="12">3.4.21.88</ecNumber>
    </recommendedName>
</protein>
<dbReference type="SUPFAM" id="SSF46785">
    <property type="entry name" value="Winged helix' DNA-binding domain"/>
    <property type="match status" value="1"/>
</dbReference>
<dbReference type="RefSeq" id="WP_014104573.1">
    <property type="nucleotide sequence ID" value="NC_016027.1"/>
</dbReference>
<evidence type="ECO:0000256" key="3">
    <source>
        <dbReference type="ARBA" id="ARBA00022705"/>
    </source>
</evidence>
<dbReference type="EMBL" id="AP012159">
    <property type="protein sequence ID" value="BAK83000.1"/>
    <property type="molecule type" value="Genomic_DNA"/>
</dbReference>
<dbReference type="HAMAP" id="MF_00015">
    <property type="entry name" value="LexA"/>
    <property type="match status" value="1"/>
</dbReference>
<dbReference type="InterPro" id="IPR050077">
    <property type="entry name" value="LexA_repressor"/>
</dbReference>
<dbReference type="HOGENOM" id="CLU_066192_45_2_5"/>
<organism evidence="16 17">
    <name type="scientific">Komagataeibacter medellinensis (strain NBRC 3288 / BCRC 11682 / LMG 1693 / Kondo 51)</name>
    <name type="common">Gluconacetobacter medellinensis</name>
    <dbReference type="NCBI Taxonomy" id="634177"/>
    <lineage>
        <taxon>Bacteria</taxon>
        <taxon>Pseudomonadati</taxon>
        <taxon>Pseudomonadota</taxon>
        <taxon>Alphaproteobacteria</taxon>
        <taxon>Acetobacterales</taxon>
        <taxon>Acetobacteraceae</taxon>
        <taxon>Komagataeibacter</taxon>
    </lineage>
</organism>
<keyword evidence="2 12" id="KW-0678">Repressor</keyword>
<evidence type="ECO:0000256" key="2">
    <source>
        <dbReference type="ARBA" id="ARBA00022491"/>
    </source>
</evidence>
<dbReference type="SUPFAM" id="SSF51306">
    <property type="entry name" value="LexA/Signal peptidase"/>
    <property type="match status" value="1"/>
</dbReference>
<feature type="active site" description="For autocatalytic cleavage activity" evidence="12">
    <location>
        <position position="144"/>
    </location>
</feature>
<evidence type="ECO:0000259" key="14">
    <source>
        <dbReference type="Pfam" id="PF00717"/>
    </source>
</evidence>
<dbReference type="Gene3D" id="2.10.109.10">
    <property type="entry name" value="Umud Fragment, subunit A"/>
    <property type="match status" value="1"/>
</dbReference>
<dbReference type="GO" id="GO:0009432">
    <property type="term" value="P:SOS response"/>
    <property type="evidence" value="ECO:0007669"/>
    <property type="project" value="UniProtKB-UniRule"/>
</dbReference>
<comment type="catalytic activity">
    <reaction evidence="12">
        <text>Hydrolysis of Ala-|-Gly bond in repressor LexA.</text>
        <dbReference type="EC" id="3.4.21.88"/>
    </reaction>
</comment>
<proteinExistence type="inferred from homology"/>
<feature type="DNA-binding region" description="H-T-H motif" evidence="12">
    <location>
        <begin position="26"/>
        <end position="46"/>
    </location>
</feature>
<dbReference type="GO" id="GO:0003677">
    <property type="term" value="F:DNA binding"/>
    <property type="evidence" value="ECO:0007669"/>
    <property type="project" value="UniProtKB-UniRule"/>
</dbReference>
<feature type="domain" description="LexA repressor DNA-binding" evidence="15">
    <location>
        <begin position="2"/>
        <end position="63"/>
    </location>
</feature>
<feature type="active site" description="For autocatalytic cleavage activity" evidence="12">
    <location>
        <position position="182"/>
    </location>
</feature>
<evidence type="ECO:0000256" key="11">
    <source>
        <dbReference type="ARBA" id="ARBA00023236"/>
    </source>
</evidence>
<dbReference type="InterPro" id="IPR036286">
    <property type="entry name" value="LexA/Signal_pep-like_sf"/>
</dbReference>
<dbReference type="MEROPS" id="S24.001"/>
<dbReference type="InterPro" id="IPR006199">
    <property type="entry name" value="LexA_DNA-bd_dom"/>
</dbReference>
<dbReference type="STRING" id="634177.GLX_05880"/>
<dbReference type="CDD" id="cd06529">
    <property type="entry name" value="S24_LexA-like"/>
    <property type="match status" value="1"/>
</dbReference>
<evidence type="ECO:0000256" key="7">
    <source>
        <dbReference type="ARBA" id="ARBA00023015"/>
    </source>
</evidence>
<dbReference type="eggNOG" id="COG1974">
    <property type="taxonomic scope" value="Bacteria"/>
</dbReference>
<evidence type="ECO:0000256" key="4">
    <source>
        <dbReference type="ARBA" id="ARBA00022763"/>
    </source>
</evidence>
<accession>G2I4F3</accession>
<evidence type="ECO:0000256" key="1">
    <source>
        <dbReference type="ARBA" id="ARBA00007484"/>
    </source>
</evidence>
<keyword evidence="8 12" id="KW-0238">DNA-binding</keyword>
<dbReference type="Gene3D" id="1.10.10.10">
    <property type="entry name" value="Winged helix-like DNA-binding domain superfamily/Winged helix DNA-binding domain"/>
    <property type="match status" value="1"/>
</dbReference>
<dbReference type="GO" id="GO:0006281">
    <property type="term" value="P:DNA repair"/>
    <property type="evidence" value="ECO:0007669"/>
    <property type="project" value="UniProtKB-UniRule"/>
</dbReference>
<keyword evidence="9 12" id="KW-0804">Transcription</keyword>
<evidence type="ECO:0000313" key="17">
    <source>
        <dbReference type="Proteomes" id="UP000009044"/>
    </source>
</evidence>
<comment type="function">
    <text evidence="12">Represses a number of genes involved in the response to DNA damage (SOS response), including recA and lexA. In the presence of single-stranded DNA, RecA interacts with LexA causing an autocatalytic cleavage which disrupts the DNA-binding part of LexA, leading to derepression of the SOS regulon and eventually DNA repair.</text>
</comment>
<dbReference type="GO" id="GO:0045892">
    <property type="term" value="P:negative regulation of DNA-templated transcription"/>
    <property type="evidence" value="ECO:0007669"/>
    <property type="project" value="UniProtKB-UniRule"/>
</dbReference>
<dbReference type="GO" id="GO:0004252">
    <property type="term" value="F:serine-type endopeptidase activity"/>
    <property type="evidence" value="ECO:0007669"/>
    <property type="project" value="UniProtKB-UniRule"/>
</dbReference>
<keyword evidence="3 12" id="KW-0235">DNA replication</keyword>
<keyword evidence="4 12" id="KW-0227">DNA damage</keyword>
<evidence type="ECO:0000259" key="15">
    <source>
        <dbReference type="Pfam" id="PF01726"/>
    </source>
</evidence>
<dbReference type="GO" id="GO:0006260">
    <property type="term" value="P:DNA replication"/>
    <property type="evidence" value="ECO:0007669"/>
    <property type="project" value="UniProtKB-UniRule"/>
</dbReference>
<sequence length="223" mass="24385">MLTKKQHELLLFIDGHLRRTGFSPSFDEMKDALGLRSKSGIHRLISALEERGFLHRRHHRARALEILRLPDIETMPSPVEQPDPAPGMMPVAAFQVPVVEVPFVGRVAAGNPIEAISTDTTRIAVPADMLGKASHYALEVTGDSMQDAGILDGDMVIIREGAHASDGQIVVALIDGDEVTLKRIRHEGGEIALIPANIRYETRLLPAARVSVQGTLAGLIRRY</sequence>
<dbReference type="PANTHER" id="PTHR33516:SF2">
    <property type="entry name" value="LEXA REPRESSOR-RELATED"/>
    <property type="match status" value="1"/>
</dbReference>
<evidence type="ECO:0000256" key="8">
    <source>
        <dbReference type="ARBA" id="ARBA00023125"/>
    </source>
</evidence>
<dbReference type="InterPro" id="IPR006200">
    <property type="entry name" value="LexA"/>
</dbReference>
<dbReference type="InterPro" id="IPR039418">
    <property type="entry name" value="LexA-like"/>
</dbReference>
<evidence type="ECO:0000256" key="12">
    <source>
        <dbReference type="HAMAP-Rule" id="MF_00015"/>
    </source>
</evidence>
<dbReference type="Pfam" id="PF01726">
    <property type="entry name" value="LexA_DNA_bind"/>
    <property type="match status" value="1"/>
</dbReference>
<dbReference type="InterPro" id="IPR015927">
    <property type="entry name" value="Peptidase_S24_S26A/B/C"/>
</dbReference>
<keyword evidence="6 12" id="KW-0068">Autocatalytic cleavage</keyword>
<dbReference type="InterPro" id="IPR036390">
    <property type="entry name" value="WH_DNA-bd_sf"/>
</dbReference>
<dbReference type="KEGG" id="gxy:GLX_05880"/>
<dbReference type="GO" id="GO:0006508">
    <property type="term" value="P:proteolysis"/>
    <property type="evidence" value="ECO:0007669"/>
    <property type="project" value="InterPro"/>
</dbReference>
<dbReference type="Proteomes" id="UP000009044">
    <property type="component" value="Chromosome"/>
</dbReference>
<dbReference type="EC" id="3.4.21.88" evidence="12"/>
<keyword evidence="11 12" id="KW-0742">SOS response</keyword>
<evidence type="ECO:0000256" key="6">
    <source>
        <dbReference type="ARBA" id="ARBA00022813"/>
    </source>
</evidence>
<dbReference type="PATRIC" id="fig|634177.7.peg.694"/>
<dbReference type="Pfam" id="PF00717">
    <property type="entry name" value="Peptidase_S24"/>
    <property type="match status" value="1"/>
</dbReference>
<dbReference type="InterPro" id="IPR006197">
    <property type="entry name" value="Peptidase_S24_LexA"/>
</dbReference>
<gene>
    <name evidence="12" type="primary">lexA</name>
    <name evidence="16" type="ordered locus">GLX_05880</name>
</gene>
<dbReference type="PANTHER" id="PTHR33516">
    <property type="entry name" value="LEXA REPRESSOR"/>
    <property type="match status" value="1"/>
</dbReference>
<comment type="similarity">
    <text evidence="1 12 13">Belongs to the peptidase S24 family.</text>
</comment>
<name>G2I4F3_KOMMN</name>
<dbReference type="InterPro" id="IPR036388">
    <property type="entry name" value="WH-like_DNA-bd_sf"/>
</dbReference>
<dbReference type="NCBIfam" id="TIGR00498">
    <property type="entry name" value="lexA"/>
    <property type="match status" value="1"/>
</dbReference>
<keyword evidence="5 12" id="KW-0378">Hydrolase</keyword>
<evidence type="ECO:0000313" key="16">
    <source>
        <dbReference type="EMBL" id="BAK83000.1"/>
    </source>
</evidence>
<evidence type="ECO:0000256" key="13">
    <source>
        <dbReference type="RuleBase" id="RU003991"/>
    </source>
</evidence>
<dbReference type="PRINTS" id="PR00726">
    <property type="entry name" value="LEXASERPTASE"/>
</dbReference>
<reference evidence="17" key="1">
    <citation type="journal article" date="2011" name="J. Bacteriol.">
        <title>Complete genome sequence of NBRC 3288, a unique cellulose-nonproducing strain of Gluconacetobacter xylinus isolated from vinegar.</title>
        <authorList>
            <person name="Ogino H."/>
            <person name="Azuma Y."/>
            <person name="Hosoyama A."/>
            <person name="Nakazawa H."/>
            <person name="Matsutani M."/>
            <person name="Hasegawa A."/>
            <person name="Otsuyama K."/>
            <person name="Matsushita K."/>
            <person name="Fujita N."/>
            <person name="Shirai M."/>
        </authorList>
    </citation>
    <scope>NUCLEOTIDE SEQUENCE [LARGE SCALE GENOMIC DNA]</scope>
    <source>
        <strain evidence="17">NBRC 3288 / BCRC 11682 / LMG 1693</strain>
    </source>
</reference>
<dbReference type="AlphaFoldDB" id="G2I4F3"/>
<evidence type="ECO:0000256" key="10">
    <source>
        <dbReference type="ARBA" id="ARBA00023204"/>
    </source>
</evidence>